<dbReference type="InterPro" id="IPR014001">
    <property type="entry name" value="Helicase_ATP-bd"/>
</dbReference>
<evidence type="ECO:0000313" key="17">
    <source>
        <dbReference type="EMBL" id="EKE83744.1"/>
    </source>
</evidence>
<dbReference type="eggNOG" id="COG0513">
    <property type="taxonomic scope" value="Bacteria"/>
</dbReference>
<dbReference type="GO" id="GO:0005524">
    <property type="term" value="F:ATP binding"/>
    <property type="evidence" value="ECO:0007669"/>
    <property type="project" value="UniProtKB-KW"/>
</dbReference>
<dbReference type="InterPro" id="IPR012677">
    <property type="entry name" value="Nucleotide-bd_a/b_plait_sf"/>
</dbReference>
<keyword evidence="18" id="KW-1185">Reference proteome</keyword>
<dbReference type="GO" id="GO:0016787">
    <property type="term" value="F:hydrolase activity"/>
    <property type="evidence" value="ECO:0007669"/>
    <property type="project" value="UniProtKB-KW"/>
</dbReference>
<reference evidence="17 18" key="1">
    <citation type="journal article" date="2012" name="J. Bacteriol.">
        <title>Genome Sequence of Idiomarina xiamenensis Type Strain 10-D-4.</title>
        <authorList>
            <person name="Lai Q."/>
            <person name="Wang L."/>
            <person name="Wang W."/>
            <person name="Shao Z."/>
        </authorList>
    </citation>
    <scope>NUCLEOTIDE SEQUENCE [LARGE SCALE GENOMIC DNA]</scope>
    <source>
        <strain evidence="17 18">10-D-4</strain>
    </source>
</reference>
<dbReference type="AlphaFoldDB" id="K2KMS1"/>
<evidence type="ECO:0000259" key="14">
    <source>
        <dbReference type="PROSITE" id="PS51192"/>
    </source>
</evidence>
<sequence length="605" mass="67259">MSTQMADRSFADLGLPVVVLDRLQQLGFTQPTPIQAQSIPVLLDGADVLGEAQTGTGKTAAFGLPALSMVDASQAATQVLVVTPTRELAIQVADALTDFSRGMARLQVTTVYGGAPFAPQIKALKGGAQVVVGTPGRLIDLLNKGVLRLDKLRMAVLDEADEMLNMGFIEDIEAIMTAVPDSAQRTLFSATMPTQIRKLAQRFLRDSVNIRIETAKQDKASIRQLAWQVSVLHKMTALTRLLETMDYQRVLVFVRTRQDTMEVAEQLQGQGFKAAALNGDLNQAQREQTVNQLRSGHIEILVATDVVARGLDVPEITHVINYDLPGDHESYVHRIGRTGRAGRSGEAILFFRPRERHLLKHYERATNSRIEYFEVPTAAQLSSHRQQQLLKKLTANVEQQDLTQMQTLLQQMVSETELSAEQLAAALLLEQQAARPLFIKDDPAPRPQRERKVRDPRDSRDSRDSSPRKERRSSRANDVEFDTYKIQVGREHGARPGDIVGAIANEAEMDSRFIGQIQLFDGHSLVELPKGMPKEVLQVLQKARVRQQPMSMQLSDASITRQRPPRVANKGASKGRDRGTERKSERGSERPRARKAQGGAARRFM</sequence>
<feature type="domain" description="DEAD-box RNA helicase Q" evidence="16">
    <location>
        <begin position="8"/>
        <end position="36"/>
    </location>
</feature>
<dbReference type="FunFam" id="3.30.70.330:FF:000068">
    <property type="entry name" value="ATP-dependent RNA helicase DeaD"/>
    <property type="match status" value="1"/>
</dbReference>
<evidence type="ECO:0000256" key="11">
    <source>
        <dbReference type="PROSITE-ProRule" id="PRU00552"/>
    </source>
</evidence>
<dbReference type="GO" id="GO:0003724">
    <property type="term" value="F:RNA helicase activity"/>
    <property type="evidence" value="ECO:0007669"/>
    <property type="project" value="UniProtKB-EC"/>
</dbReference>
<dbReference type="EC" id="3.6.4.13" evidence="2"/>
<dbReference type="SMART" id="SM00487">
    <property type="entry name" value="DEXDc"/>
    <property type="match status" value="1"/>
</dbReference>
<evidence type="ECO:0000256" key="5">
    <source>
        <dbReference type="ARBA" id="ARBA00022801"/>
    </source>
</evidence>
<dbReference type="PATRIC" id="fig|740709.3.peg.1592"/>
<feature type="compositionally biased region" description="Polar residues" evidence="13">
    <location>
        <begin position="548"/>
        <end position="561"/>
    </location>
</feature>
<dbReference type="Gene3D" id="3.30.70.330">
    <property type="match status" value="1"/>
</dbReference>
<evidence type="ECO:0000256" key="4">
    <source>
        <dbReference type="ARBA" id="ARBA00022741"/>
    </source>
</evidence>
<dbReference type="SMART" id="SM00490">
    <property type="entry name" value="HELICc"/>
    <property type="match status" value="1"/>
</dbReference>
<evidence type="ECO:0000256" key="3">
    <source>
        <dbReference type="ARBA" id="ARBA00022490"/>
    </source>
</evidence>
<evidence type="ECO:0000259" key="16">
    <source>
        <dbReference type="PROSITE" id="PS51195"/>
    </source>
</evidence>
<dbReference type="CDD" id="cd00268">
    <property type="entry name" value="DEADc"/>
    <property type="match status" value="1"/>
</dbReference>
<dbReference type="RefSeq" id="WP_008488793.1">
    <property type="nucleotide sequence ID" value="NZ_AMRG01000008.1"/>
</dbReference>
<dbReference type="PANTHER" id="PTHR47963">
    <property type="entry name" value="DEAD-BOX ATP-DEPENDENT RNA HELICASE 47, MITOCHONDRIAL"/>
    <property type="match status" value="1"/>
</dbReference>
<keyword evidence="3" id="KW-0963">Cytoplasm</keyword>
<dbReference type="PROSITE" id="PS51194">
    <property type="entry name" value="HELICASE_CTER"/>
    <property type="match status" value="1"/>
</dbReference>
<keyword evidence="7 12" id="KW-0067">ATP-binding</keyword>
<evidence type="ECO:0000256" key="9">
    <source>
        <dbReference type="ARBA" id="ARBA00023016"/>
    </source>
</evidence>
<dbReference type="EMBL" id="AMRG01000008">
    <property type="protein sequence ID" value="EKE83744.1"/>
    <property type="molecule type" value="Genomic_DNA"/>
</dbReference>
<dbReference type="InterPro" id="IPR034415">
    <property type="entry name" value="CsdA_RRM"/>
</dbReference>
<dbReference type="InterPro" id="IPR001650">
    <property type="entry name" value="Helicase_C-like"/>
</dbReference>
<dbReference type="InterPro" id="IPR005580">
    <property type="entry name" value="DbpA/CsdA_RNA-bd_dom"/>
</dbReference>
<dbReference type="InterPro" id="IPR011545">
    <property type="entry name" value="DEAD/DEAH_box_helicase_dom"/>
</dbReference>
<evidence type="ECO:0000256" key="10">
    <source>
        <dbReference type="ARBA" id="ARBA00047984"/>
    </source>
</evidence>
<dbReference type="InterPro" id="IPR000629">
    <property type="entry name" value="RNA-helicase_DEAD-box_CS"/>
</dbReference>
<dbReference type="Pfam" id="PF00270">
    <property type="entry name" value="DEAD"/>
    <property type="match status" value="1"/>
</dbReference>
<dbReference type="GO" id="GO:0005829">
    <property type="term" value="C:cytosol"/>
    <property type="evidence" value="ECO:0007669"/>
    <property type="project" value="TreeGrafter"/>
</dbReference>
<dbReference type="GO" id="GO:0033592">
    <property type="term" value="F:RNA strand annealing activity"/>
    <property type="evidence" value="ECO:0007669"/>
    <property type="project" value="TreeGrafter"/>
</dbReference>
<dbReference type="Proteomes" id="UP000014115">
    <property type="component" value="Unassembled WGS sequence"/>
</dbReference>
<evidence type="ECO:0000256" key="13">
    <source>
        <dbReference type="SAM" id="MobiDB-lite"/>
    </source>
</evidence>
<dbReference type="InterPro" id="IPR050547">
    <property type="entry name" value="DEAD_box_RNA_helicases"/>
</dbReference>
<dbReference type="CDD" id="cd12499">
    <property type="entry name" value="RRM_EcCsdA_like"/>
    <property type="match status" value="1"/>
</dbReference>
<dbReference type="PANTHER" id="PTHR47963:SF8">
    <property type="entry name" value="ATP-DEPENDENT RNA HELICASE DEAD"/>
    <property type="match status" value="1"/>
</dbReference>
<comment type="caution">
    <text evidence="17">The sequence shown here is derived from an EMBL/GenBank/DDBJ whole genome shotgun (WGS) entry which is preliminary data.</text>
</comment>
<feature type="compositionally biased region" description="Basic and acidic residues" evidence="13">
    <location>
        <begin position="574"/>
        <end position="591"/>
    </location>
</feature>
<evidence type="ECO:0000256" key="1">
    <source>
        <dbReference type="ARBA" id="ARBA00004496"/>
    </source>
</evidence>
<evidence type="ECO:0000256" key="2">
    <source>
        <dbReference type="ARBA" id="ARBA00012552"/>
    </source>
</evidence>
<evidence type="ECO:0000313" key="18">
    <source>
        <dbReference type="Proteomes" id="UP000014115"/>
    </source>
</evidence>
<feature type="region of interest" description="Disordered" evidence="13">
    <location>
        <begin position="548"/>
        <end position="605"/>
    </location>
</feature>
<dbReference type="CDD" id="cd18787">
    <property type="entry name" value="SF2_C_DEAD"/>
    <property type="match status" value="1"/>
</dbReference>
<keyword evidence="6 12" id="KW-0347">Helicase</keyword>
<comment type="catalytic activity">
    <reaction evidence="10">
        <text>ATP + H2O = ADP + phosphate + H(+)</text>
        <dbReference type="Rhea" id="RHEA:13065"/>
        <dbReference type="ChEBI" id="CHEBI:15377"/>
        <dbReference type="ChEBI" id="CHEBI:15378"/>
        <dbReference type="ChEBI" id="CHEBI:30616"/>
        <dbReference type="ChEBI" id="CHEBI:43474"/>
        <dbReference type="ChEBI" id="CHEBI:456216"/>
        <dbReference type="EC" id="3.6.4.13"/>
    </reaction>
</comment>
<keyword evidence="9" id="KW-0346">Stress response</keyword>
<dbReference type="STRING" id="740709.A10D4_07845"/>
<dbReference type="GO" id="GO:0009409">
    <property type="term" value="P:response to cold"/>
    <property type="evidence" value="ECO:0007669"/>
    <property type="project" value="TreeGrafter"/>
</dbReference>
<dbReference type="PROSITE" id="PS51195">
    <property type="entry name" value="Q_MOTIF"/>
    <property type="match status" value="1"/>
</dbReference>
<dbReference type="GO" id="GO:0005840">
    <property type="term" value="C:ribosome"/>
    <property type="evidence" value="ECO:0007669"/>
    <property type="project" value="TreeGrafter"/>
</dbReference>
<feature type="domain" description="Helicase C-terminal" evidence="15">
    <location>
        <begin position="237"/>
        <end position="381"/>
    </location>
</feature>
<evidence type="ECO:0000256" key="6">
    <source>
        <dbReference type="ARBA" id="ARBA00022806"/>
    </source>
</evidence>
<dbReference type="Pfam" id="PF00271">
    <property type="entry name" value="Helicase_C"/>
    <property type="match status" value="1"/>
</dbReference>
<keyword evidence="5 12" id="KW-0378">Hydrolase</keyword>
<proteinExistence type="inferred from homology"/>
<dbReference type="InterPro" id="IPR027417">
    <property type="entry name" value="P-loop_NTPase"/>
</dbReference>
<name>K2KMS1_9GAMM</name>
<dbReference type="Gene3D" id="3.40.50.300">
    <property type="entry name" value="P-loop containing nucleotide triphosphate hydrolases"/>
    <property type="match status" value="2"/>
</dbReference>
<dbReference type="PROSITE" id="PS00039">
    <property type="entry name" value="DEAD_ATP_HELICASE"/>
    <property type="match status" value="1"/>
</dbReference>
<evidence type="ECO:0000256" key="8">
    <source>
        <dbReference type="ARBA" id="ARBA00022884"/>
    </source>
</evidence>
<feature type="region of interest" description="Disordered" evidence="13">
    <location>
        <begin position="438"/>
        <end position="478"/>
    </location>
</feature>
<dbReference type="InterPro" id="IPR014014">
    <property type="entry name" value="RNA_helicase_DEAD_Q_motif"/>
</dbReference>
<dbReference type="Pfam" id="PF25399">
    <property type="entry name" value="DeaD_dimer"/>
    <property type="match status" value="1"/>
</dbReference>
<feature type="domain" description="Helicase ATP-binding" evidence="14">
    <location>
        <begin position="39"/>
        <end position="210"/>
    </location>
</feature>
<evidence type="ECO:0000256" key="7">
    <source>
        <dbReference type="ARBA" id="ARBA00022840"/>
    </source>
</evidence>
<evidence type="ECO:0000259" key="15">
    <source>
        <dbReference type="PROSITE" id="PS51194"/>
    </source>
</evidence>
<dbReference type="InterPro" id="IPR057325">
    <property type="entry name" value="DeaD_dimer"/>
</dbReference>
<dbReference type="InterPro" id="IPR044742">
    <property type="entry name" value="DEAD/DEAH_RhlB"/>
</dbReference>
<feature type="short sequence motif" description="Q motif" evidence="11">
    <location>
        <begin position="8"/>
        <end position="36"/>
    </location>
</feature>
<keyword evidence="4 12" id="KW-0547">Nucleotide-binding</keyword>
<dbReference type="PROSITE" id="PS51192">
    <property type="entry name" value="HELICASE_ATP_BIND_1"/>
    <property type="match status" value="1"/>
</dbReference>
<dbReference type="SUPFAM" id="SSF52540">
    <property type="entry name" value="P-loop containing nucleoside triphosphate hydrolases"/>
    <property type="match status" value="1"/>
</dbReference>
<dbReference type="Pfam" id="PF03880">
    <property type="entry name" value="DbpA"/>
    <property type="match status" value="1"/>
</dbReference>
<comment type="subcellular location">
    <subcellularLocation>
        <location evidence="1">Cytoplasm</location>
    </subcellularLocation>
</comment>
<gene>
    <name evidence="17" type="ORF">A10D4_07845</name>
</gene>
<protein>
    <recommendedName>
        <fullName evidence="2">RNA helicase</fullName>
        <ecNumber evidence="2">3.6.4.13</ecNumber>
    </recommendedName>
</protein>
<organism evidence="17 18">
    <name type="scientific">Idiomarina xiamenensis 10-D-4</name>
    <dbReference type="NCBI Taxonomy" id="740709"/>
    <lineage>
        <taxon>Bacteria</taxon>
        <taxon>Pseudomonadati</taxon>
        <taxon>Pseudomonadota</taxon>
        <taxon>Gammaproteobacteria</taxon>
        <taxon>Alteromonadales</taxon>
        <taxon>Idiomarinaceae</taxon>
        <taxon>Idiomarina</taxon>
    </lineage>
</organism>
<feature type="compositionally biased region" description="Low complexity" evidence="13">
    <location>
        <begin position="596"/>
        <end position="605"/>
    </location>
</feature>
<keyword evidence="8" id="KW-0694">RNA-binding</keyword>
<accession>K2KMS1</accession>
<comment type="similarity">
    <text evidence="12">Belongs to the DEAD box helicase family.</text>
</comment>
<evidence type="ECO:0000256" key="12">
    <source>
        <dbReference type="RuleBase" id="RU000492"/>
    </source>
</evidence>